<evidence type="ECO:0000313" key="7">
    <source>
        <dbReference type="EMBL" id="MBB6120651.1"/>
    </source>
</evidence>
<proteinExistence type="predicted"/>
<dbReference type="InterPro" id="IPR006664">
    <property type="entry name" value="OMP_bac"/>
</dbReference>
<dbReference type="EMBL" id="JACHJO010000007">
    <property type="protein sequence ID" value="MBB6120651.1"/>
    <property type="molecule type" value="Genomic_DNA"/>
</dbReference>
<feature type="domain" description="OmpA-like" evidence="6">
    <location>
        <begin position="213"/>
        <end position="329"/>
    </location>
</feature>
<dbReference type="Pfam" id="PF00691">
    <property type="entry name" value="OmpA"/>
    <property type="match status" value="1"/>
</dbReference>
<gene>
    <name evidence="7" type="ORF">FHS13_002608</name>
</gene>
<feature type="region of interest" description="Disordered" evidence="5">
    <location>
        <begin position="17"/>
        <end position="40"/>
    </location>
</feature>
<evidence type="ECO:0000256" key="2">
    <source>
        <dbReference type="ARBA" id="ARBA00023136"/>
    </source>
</evidence>
<organism evidence="7 8">
    <name type="scientific">Nocardiopsis algeriensis</name>
    <dbReference type="NCBI Taxonomy" id="1478215"/>
    <lineage>
        <taxon>Bacteria</taxon>
        <taxon>Bacillati</taxon>
        <taxon>Actinomycetota</taxon>
        <taxon>Actinomycetes</taxon>
        <taxon>Streptosporangiales</taxon>
        <taxon>Nocardiopsidaceae</taxon>
        <taxon>Nocardiopsis</taxon>
    </lineage>
</organism>
<dbReference type="AlphaFoldDB" id="A0A841IWU3"/>
<reference evidence="7 8" key="1">
    <citation type="submission" date="2020-08" db="EMBL/GenBank/DDBJ databases">
        <title>Genomic Encyclopedia of Type Strains, Phase III (KMG-III): the genomes of soil and plant-associated and newly described type strains.</title>
        <authorList>
            <person name="Whitman W."/>
        </authorList>
    </citation>
    <scope>NUCLEOTIDE SEQUENCE [LARGE SCALE GENOMIC DNA]</scope>
    <source>
        <strain evidence="7 8">CECT 8712</strain>
    </source>
</reference>
<dbReference type="GO" id="GO:0009279">
    <property type="term" value="C:cell outer membrane"/>
    <property type="evidence" value="ECO:0007669"/>
    <property type="project" value="UniProtKB-SubCell"/>
</dbReference>
<evidence type="ECO:0000256" key="1">
    <source>
        <dbReference type="ARBA" id="ARBA00004442"/>
    </source>
</evidence>
<evidence type="ECO:0000256" key="3">
    <source>
        <dbReference type="ARBA" id="ARBA00023237"/>
    </source>
</evidence>
<sequence>MAPLILFIPGCVVDGGTGTSADEGPGAVGDPTTGPQEEPSEHLLKPIASTITTTTSIGPELQVDIVALERLENEILRLNINIKNNSSNPFSLGGSLSEEGESNTASQISLIDAENQQRYISYNQSNGDCFCSPPLQGSIGGGQSAEMWVAYPEPPEEVDNMTVVLPLAPPIMDIPISTSSESMENSNLLEPQILDLTTITDNIDDQTGRTEDNDEVTIILSSDVLFETNSSDLNPDALSILEQVATEIDDASGETIKIDGHADNRGSNSVNIPLSEDRASSVEEELRTMITRPGISFETQGHGSSDPIADNSTNEGRERNRRVSITFEK</sequence>
<dbReference type="PRINTS" id="PR01021">
    <property type="entry name" value="OMPADOMAIN"/>
</dbReference>
<evidence type="ECO:0000256" key="4">
    <source>
        <dbReference type="PROSITE-ProRule" id="PRU00473"/>
    </source>
</evidence>
<comment type="subcellular location">
    <subcellularLocation>
        <location evidence="1">Cell outer membrane</location>
    </subcellularLocation>
</comment>
<keyword evidence="2 4" id="KW-0472">Membrane</keyword>
<dbReference type="CDD" id="cd07185">
    <property type="entry name" value="OmpA_C-like"/>
    <property type="match status" value="1"/>
</dbReference>
<evidence type="ECO:0000256" key="5">
    <source>
        <dbReference type="SAM" id="MobiDB-lite"/>
    </source>
</evidence>
<evidence type="ECO:0000259" key="6">
    <source>
        <dbReference type="PROSITE" id="PS51123"/>
    </source>
</evidence>
<dbReference type="InterPro" id="IPR050330">
    <property type="entry name" value="Bact_OuterMem_StrucFunc"/>
</dbReference>
<dbReference type="PROSITE" id="PS51123">
    <property type="entry name" value="OMPA_2"/>
    <property type="match status" value="1"/>
</dbReference>
<dbReference type="RefSeq" id="WP_184291913.1">
    <property type="nucleotide sequence ID" value="NZ_JACHJO010000007.1"/>
</dbReference>
<dbReference type="Gene3D" id="3.30.1330.60">
    <property type="entry name" value="OmpA-like domain"/>
    <property type="match status" value="1"/>
</dbReference>
<keyword evidence="3" id="KW-0998">Cell outer membrane</keyword>
<protein>
    <submittedName>
        <fullName evidence="7">Outer membrane protein OmpA-like peptidoglycan-associated protein</fullName>
    </submittedName>
</protein>
<comment type="caution">
    <text evidence="7">The sequence shown here is derived from an EMBL/GenBank/DDBJ whole genome shotgun (WGS) entry which is preliminary data.</text>
</comment>
<accession>A0A841IWU3</accession>
<dbReference type="InterPro" id="IPR006665">
    <property type="entry name" value="OmpA-like"/>
</dbReference>
<dbReference type="InterPro" id="IPR036737">
    <property type="entry name" value="OmpA-like_sf"/>
</dbReference>
<dbReference type="PANTHER" id="PTHR30329">
    <property type="entry name" value="STATOR ELEMENT OF FLAGELLAR MOTOR COMPLEX"/>
    <property type="match status" value="1"/>
</dbReference>
<evidence type="ECO:0000313" key="8">
    <source>
        <dbReference type="Proteomes" id="UP000536604"/>
    </source>
</evidence>
<dbReference type="PANTHER" id="PTHR30329:SF21">
    <property type="entry name" value="LIPOPROTEIN YIAD-RELATED"/>
    <property type="match status" value="1"/>
</dbReference>
<keyword evidence="8" id="KW-1185">Reference proteome</keyword>
<name>A0A841IWU3_9ACTN</name>
<dbReference type="Proteomes" id="UP000536604">
    <property type="component" value="Unassembled WGS sequence"/>
</dbReference>
<dbReference type="SUPFAM" id="SSF103088">
    <property type="entry name" value="OmpA-like"/>
    <property type="match status" value="1"/>
</dbReference>
<feature type="region of interest" description="Disordered" evidence="5">
    <location>
        <begin position="258"/>
        <end position="279"/>
    </location>
</feature>
<feature type="region of interest" description="Disordered" evidence="5">
    <location>
        <begin position="295"/>
        <end position="329"/>
    </location>
</feature>